<dbReference type="NCBIfam" id="TIGR01703">
    <property type="entry name" value="hybrid_clust"/>
    <property type="match status" value="1"/>
</dbReference>
<dbReference type="EMBL" id="WNBW01000004">
    <property type="protein sequence ID" value="MTU04079.1"/>
    <property type="molecule type" value="Genomic_DNA"/>
</dbReference>
<feature type="binding site" evidence="8">
    <location>
        <position position="488"/>
    </location>
    <ligand>
        <name>hybrid [4Fe-2O-2S] cluster</name>
        <dbReference type="ChEBI" id="CHEBI:60519"/>
    </ligand>
</feature>
<dbReference type="Proteomes" id="UP000443070">
    <property type="component" value="Unassembled WGS sequence"/>
</dbReference>
<comment type="similarity">
    <text evidence="8">Belongs to the HCP family.</text>
</comment>
<keyword evidence="11" id="KW-1185">Reference proteome</keyword>
<evidence type="ECO:0000256" key="3">
    <source>
        <dbReference type="ARBA" id="ARBA00022723"/>
    </source>
</evidence>
<dbReference type="PANTHER" id="PTHR30109:SF0">
    <property type="entry name" value="HYDROXYLAMINE REDUCTASE"/>
    <property type="match status" value="1"/>
</dbReference>
<keyword evidence="4 8" id="KW-0560">Oxidoreductase</keyword>
<feature type="binding site" description="via persulfide group" evidence="8">
    <location>
        <position position="400"/>
    </location>
    <ligand>
        <name>hybrid [4Fe-2O-2S] cluster</name>
        <dbReference type="ChEBI" id="CHEBI:60519"/>
    </ligand>
</feature>
<sequence>MEPKMFCFQCQETAGNKGCMFGGVCGKKPETANLQDLLIYVTKGLSEITTRLRSEGKEIPAAIDRLITTNLFMTITNANFDDDRFIDRINETLSSRDELFEQLHDDTGLSDAASWQYRTAEERTLKADKVGVLDTGNEDLRSLRELTLYGLKGMAAYNKHANVLGYADTAIDAFLQKALAKTLDDSLSTDDLTSLVLETGSFGVKVMALLDTANTSTYGNPEITKVELGVRNNPAILISGHDLRDLEMLLEQTANTGVDVYTHSEMLPAHYYPAFKKYPHFAGNYGNAWWKQKEEFEAFNGPILLTTNCLVPPKESYKARIYTTGSVGFSGCKHIDGEIGETKDFSAIIEHAKKCPPPTQLERGELVGGFAHHQVLALADKVVDAVKSGAIKKFVVMAGCDGRSPARNYYTDFAKALPQDTVILTAGCAKYKYNKLPLGDIGGIPRVLDAGQCNDSYSLALIALKLKEVFGLNDINQLPIVYNIAWYEQKAVIVLLALLSLGVKNIHLGPTLPAFLSPNVAKVLIENFGIAGITDVDTDLEIFFGKN</sequence>
<proteinExistence type="inferred from homology"/>
<keyword evidence="5 8" id="KW-0408">Iron</keyword>
<comment type="subcellular location">
    <subcellularLocation>
        <location evidence="1 8">Cytoplasm</location>
    </subcellularLocation>
</comment>
<name>A0A7X2XFX9_9FIRM</name>
<dbReference type="Gene3D" id="1.20.1270.20">
    <property type="match status" value="2"/>
</dbReference>
<organism evidence="9 12">
    <name type="scientific">Phascolarctobacterium faecium</name>
    <dbReference type="NCBI Taxonomy" id="33025"/>
    <lineage>
        <taxon>Bacteria</taxon>
        <taxon>Bacillati</taxon>
        <taxon>Bacillota</taxon>
        <taxon>Negativicutes</taxon>
        <taxon>Acidaminococcales</taxon>
        <taxon>Acidaminococcaceae</taxon>
        <taxon>Phascolarctobacterium</taxon>
    </lineage>
</organism>
<dbReference type="NCBIfam" id="NF003658">
    <property type="entry name" value="PRK05290.1"/>
    <property type="match status" value="1"/>
</dbReference>
<evidence type="ECO:0000256" key="8">
    <source>
        <dbReference type="HAMAP-Rule" id="MF_00069"/>
    </source>
</evidence>
<feature type="modified residue" description="Cysteine persulfide" evidence="8">
    <location>
        <position position="400"/>
    </location>
</feature>
<evidence type="ECO:0000313" key="9">
    <source>
        <dbReference type="EMBL" id="MTT76016.1"/>
    </source>
</evidence>
<evidence type="ECO:0000256" key="2">
    <source>
        <dbReference type="ARBA" id="ARBA00022490"/>
    </source>
</evidence>
<dbReference type="InterPro" id="IPR016099">
    <property type="entry name" value="Prismane-like_a/b-sand"/>
</dbReference>
<comment type="caution">
    <text evidence="9">The sequence shown here is derived from an EMBL/GenBank/DDBJ whole genome shotgun (WGS) entry which is preliminary data.</text>
</comment>
<dbReference type="InterPro" id="IPR004137">
    <property type="entry name" value="HCP/CODH"/>
</dbReference>
<evidence type="ECO:0000256" key="1">
    <source>
        <dbReference type="ARBA" id="ARBA00004496"/>
    </source>
</evidence>
<evidence type="ECO:0000313" key="10">
    <source>
        <dbReference type="EMBL" id="MTU04079.1"/>
    </source>
</evidence>
<dbReference type="InterPro" id="IPR016100">
    <property type="entry name" value="Prismane_a-bundle"/>
</dbReference>
<comment type="function">
    <text evidence="8">Catalyzes the reduction of hydroxylamine to form NH(3) and H(2)O.</text>
</comment>
<dbReference type="InterPro" id="IPR010048">
    <property type="entry name" value="Hydroxylam_reduct"/>
</dbReference>
<feature type="binding site" evidence="8">
    <location>
        <position position="453"/>
    </location>
    <ligand>
        <name>hybrid [4Fe-2O-2S] cluster</name>
        <dbReference type="ChEBI" id="CHEBI:60519"/>
    </ligand>
</feature>
<evidence type="ECO:0000313" key="11">
    <source>
        <dbReference type="Proteomes" id="UP000443070"/>
    </source>
</evidence>
<feature type="binding site" evidence="8">
    <location>
        <position position="309"/>
    </location>
    <ligand>
        <name>hybrid [4Fe-2O-2S] cluster</name>
        <dbReference type="ChEBI" id="CHEBI:60519"/>
    </ligand>
</feature>
<comment type="catalytic activity">
    <reaction evidence="7 8">
        <text>A + NH4(+) + H2O = hydroxylamine + AH2 + H(+)</text>
        <dbReference type="Rhea" id="RHEA:22052"/>
        <dbReference type="ChEBI" id="CHEBI:13193"/>
        <dbReference type="ChEBI" id="CHEBI:15377"/>
        <dbReference type="ChEBI" id="CHEBI:15378"/>
        <dbReference type="ChEBI" id="CHEBI:15429"/>
        <dbReference type="ChEBI" id="CHEBI:17499"/>
        <dbReference type="ChEBI" id="CHEBI:28938"/>
        <dbReference type="EC" id="1.7.99.1"/>
    </reaction>
</comment>
<dbReference type="Gene3D" id="3.40.50.2030">
    <property type="match status" value="2"/>
</dbReference>
<keyword evidence="2 8" id="KW-0963">Cytoplasm</keyword>
<feature type="binding site" evidence="8">
    <location>
        <position position="10"/>
    </location>
    <ligand>
        <name>[4Fe-4S] cluster</name>
        <dbReference type="ChEBI" id="CHEBI:49883"/>
    </ligand>
</feature>
<keyword evidence="8" id="KW-0004">4Fe-4S</keyword>
<evidence type="ECO:0000313" key="12">
    <source>
        <dbReference type="Proteomes" id="UP000484547"/>
    </source>
</evidence>
<dbReference type="EMBL" id="WNBM01000004">
    <property type="protein sequence ID" value="MTT76016.1"/>
    <property type="molecule type" value="Genomic_DNA"/>
</dbReference>
<dbReference type="Proteomes" id="UP000484547">
    <property type="component" value="Unassembled WGS sequence"/>
</dbReference>
<feature type="binding site" evidence="8">
    <location>
        <position position="265"/>
    </location>
    <ligand>
        <name>hybrid [4Fe-2O-2S] cluster</name>
        <dbReference type="ChEBI" id="CHEBI:60519"/>
    </ligand>
</feature>
<dbReference type="OrthoDB" id="9761526at2"/>
<dbReference type="GO" id="GO:0042542">
    <property type="term" value="P:response to hydrogen peroxide"/>
    <property type="evidence" value="ECO:0007669"/>
    <property type="project" value="TreeGrafter"/>
</dbReference>
<feature type="binding site" evidence="8">
    <location>
        <position position="7"/>
    </location>
    <ligand>
        <name>[4Fe-4S] cluster</name>
        <dbReference type="ChEBI" id="CHEBI:49883"/>
    </ligand>
</feature>
<dbReference type="GO" id="GO:0050418">
    <property type="term" value="F:hydroxylamine reductase activity"/>
    <property type="evidence" value="ECO:0007669"/>
    <property type="project" value="UniProtKB-UniRule"/>
</dbReference>
<dbReference type="HAMAP" id="MF_00069">
    <property type="entry name" value="Hydroxylam_reduct"/>
    <property type="match status" value="1"/>
</dbReference>
<reference evidence="11 12" key="1">
    <citation type="journal article" date="2019" name="Nat. Med.">
        <title>A library of human gut bacterial isolates paired with longitudinal multiomics data enables mechanistic microbiome research.</title>
        <authorList>
            <person name="Poyet M."/>
            <person name="Groussin M."/>
            <person name="Gibbons S.M."/>
            <person name="Avila-Pacheco J."/>
            <person name="Jiang X."/>
            <person name="Kearney S.M."/>
            <person name="Perrotta A.R."/>
            <person name="Berdy B."/>
            <person name="Zhao S."/>
            <person name="Lieberman T.D."/>
            <person name="Swanson P.K."/>
            <person name="Smith M."/>
            <person name="Roesemann S."/>
            <person name="Alexander J.E."/>
            <person name="Rich S.A."/>
            <person name="Livny J."/>
            <person name="Vlamakis H."/>
            <person name="Clish C."/>
            <person name="Bullock K."/>
            <person name="Deik A."/>
            <person name="Scott J."/>
            <person name="Pierce K.A."/>
            <person name="Xavier R.J."/>
            <person name="Alm E.J."/>
        </authorList>
    </citation>
    <scope>NUCLEOTIDE SEQUENCE [LARGE SCALE GENOMIC DNA]</scope>
    <source>
        <strain evidence="9 12">BIOML-A13</strain>
        <strain evidence="10 11">BIOML-A3</strain>
    </source>
</reference>
<dbReference type="PIRSF" id="PIRSF000076">
    <property type="entry name" value="HCP"/>
    <property type="match status" value="1"/>
</dbReference>
<gene>
    <name evidence="8 9" type="primary">hcp</name>
    <name evidence="9" type="synonym">priS</name>
    <name evidence="9" type="ORF">GMD11_07055</name>
    <name evidence="10" type="ORF">GMD18_06705</name>
</gene>
<comment type="cofactor">
    <cofactor evidence="8">
        <name>[4Fe-4S] cluster</name>
        <dbReference type="ChEBI" id="CHEBI:49883"/>
    </cofactor>
    <text evidence="8">Binds 1 [4Fe-4S] cluster.</text>
</comment>
<feature type="binding site" evidence="8">
    <location>
        <position position="241"/>
    </location>
    <ligand>
        <name>hybrid [4Fe-2O-2S] cluster</name>
        <dbReference type="ChEBI" id="CHEBI:60519"/>
    </ligand>
</feature>
<dbReference type="FunFam" id="3.40.50.2030:FF:000001">
    <property type="entry name" value="Hydroxylamine reductase"/>
    <property type="match status" value="1"/>
</dbReference>
<evidence type="ECO:0000256" key="7">
    <source>
        <dbReference type="ARBA" id="ARBA00051350"/>
    </source>
</evidence>
<evidence type="ECO:0000256" key="6">
    <source>
        <dbReference type="ARBA" id="ARBA00023014"/>
    </source>
</evidence>
<protein>
    <recommendedName>
        <fullName evidence="8">Hydroxylamine reductase</fullName>
        <ecNumber evidence="8">1.7.99.1</ecNumber>
    </recommendedName>
    <alternativeName>
        <fullName evidence="8">Hybrid-cluster protein</fullName>
        <shortName evidence="8">HCP</shortName>
    </alternativeName>
    <alternativeName>
        <fullName evidence="8">Prismane protein</fullName>
    </alternativeName>
</protein>
<dbReference type="Pfam" id="PF03063">
    <property type="entry name" value="Prismane"/>
    <property type="match status" value="1"/>
</dbReference>
<feature type="binding site" evidence="8">
    <location>
        <position position="19"/>
    </location>
    <ligand>
        <name>[4Fe-4S] cluster</name>
        <dbReference type="ChEBI" id="CHEBI:49883"/>
    </ligand>
</feature>
<dbReference type="GO" id="GO:0004601">
    <property type="term" value="F:peroxidase activity"/>
    <property type="evidence" value="ECO:0007669"/>
    <property type="project" value="TreeGrafter"/>
</dbReference>
<dbReference type="PANTHER" id="PTHR30109">
    <property type="entry name" value="HYDROXYLAMINE REDUCTASE"/>
    <property type="match status" value="1"/>
</dbReference>
<evidence type="ECO:0000256" key="5">
    <source>
        <dbReference type="ARBA" id="ARBA00023004"/>
    </source>
</evidence>
<dbReference type="CDD" id="cd01914">
    <property type="entry name" value="HCP"/>
    <property type="match status" value="1"/>
</dbReference>
<dbReference type="AlphaFoldDB" id="A0A7X2XFX9"/>
<dbReference type="GO" id="GO:0046872">
    <property type="term" value="F:metal ion binding"/>
    <property type="evidence" value="ECO:0007669"/>
    <property type="project" value="UniProtKB-KW"/>
</dbReference>
<dbReference type="RefSeq" id="WP_155164017.1">
    <property type="nucleotide sequence ID" value="NZ_WNBG01000004.1"/>
</dbReference>
<feature type="binding site" evidence="8">
    <location>
        <position position="25"/>
    </location>
    <ligand>
        <name>[4Fe-4S] cluster</name>
        <dbReference type="ChEBI" id="CHEBI:49883"/>
    </ligand>
</feature>
<dbReference type="EC" id="1.7.99.1" evidence="8"/>
<dbReference type="GO" id="GO:0051539">
    <property type="term" value="F:4 iron, 4 sulfur cluster binding"/>
    <property type="evidence" value="ECO:0007669"/>
    <property type="project" value="UniProtKB-KW"/>
</dbReference>
<dbReference type="SUPFAM" id="SSF56821">
    <property type="entry name" value="Prismane protein-like"/>
    <property type="match status" value="1"/>
</dbReference>
<comment type="cofactor">
    <cofactor evidence="8">
        <name>hybrid [4Fe-2O-2S] cluster</name>
        <dbReference type="ChEBI" id="CHEBI:60519"/>
    </cofactor>
    <text evidence="8">Binds 1 hybrid [4Fe-2O-2S] cluster.</text>
</comment>
<evidence type="ECO:0000256" key="4">
    <source>
        <dbReference type="ARBA" id="ARBA00023002"/>
    </source>
</evidence>
<dbReference type="FunFam" id="1.20.1270.20:FF:000001">
    <property type="entry name" value="Hydroxylamine reductase"/>
    <property type="match status" value="1"/>
</dbReference>
<dbReference type="GO" id="GO:0005737">
    <property type="term" value="C:cytoplasm"/>
    <property type="evidence" value="ECO:0007669"/>
    <property type="project" value="UniProtKB-SubCell"/>
</dbReference>
<dbReference type="InterPro" id="IPR011254">
    <property type="entry name" value="Prismane-like_sf"/>
</dbReference>
<feature type="binding site" evidence="8">
    <location>
        <position position="428"/>
    </location>
    <ligand>
        <name>hybrid [4Fe-2O-2S] cluster</name>
        <dbReference type="ChEBI" id="CHEBI:60519"/>
    </ligand>
</feature>
<dbReference type="FunFam" id="3.40.50.2030:FF:000002">
    <property type="entry name" value="Hydroxylamine reductase"/>
    <property type="match status" value="1"/>
</dbReference>
<keyword evidence="6 8" id="KW-0411">Iron-sulfur</keyword>
<accession>A0A7X2XFX9</accession>
<keyword evidence="3 8" id="KW-0479">Metal-binding</keyword>
<feature type="binding site" evidence="8">
    <location>
        <position position="490"/>
    </location>
    <ligand>
        <name>hybrid [4Fe-2O-2S] cluster</name>
        <dbReference type="ChEBI" id="CHEBI:60519"/>
    </ligand>
</feature>